<comment type="similarity">
    <text evidence="3 10">Belongs to the TPP enzyme family.</text>
</comment>
<keyword evidence="13" id="KW-1185">Reference proteome</keyword>
<dbReference type="GO" id="GO:0005948">
    <property type="term" value="C:acetolactate synthase complex"/>
    <property type="evidence" value="ECO:0007669"/>
    <property type="project" value="TreeGrafter"/>
</dbReference>
<evidence type="ECO:0000256" key="10">
    <source>
        <dbReference type="RuleBase" id="RU362132"/>
    </source>
</evidence>
<dbReference type="CDD" id="cd02004">
    <property type="entry name" value="TPP_BZL_OCoD_HPCL"/>
    <property type="match status" value="1"/>
</dbReference>
<sequence length="652" mass="71718">MSVLATGSLLVFGLFFIFRGLRKYFRLELDKNSEHYGGELVADVLKAHNVPFIFTLTGGHISPILAASEKENIRVIDVRHEASAVFAADAVSRLSGSVGVAVVTAGPGLTNTVTAVKNAQMAESPVVLLAGAASGLLRGRGSLQDIDQLAVFHPICKWCKRVDYVRDIIPVLCEAFYVAQSDTPGPVLVELPIDLLYPYKLVEQHTKLSDKANSLRQKIVNWYLRFYLFNLFANGFTSKSHSSKTNSLDQIIVRSPKIPLPPKRQVEKLVHLVKLAKKSILLIGSQAVLPPVSAKETATNIENLGIPTYMSGMARGLLGRDHRLGFRHSRRTALREADLIILAGAICDFRLDYGRVLNRKAKIIVINRNKRNLYLNADYFWRPYLAIQADVGTTLRDLSLQLRNSTNDLHCSPEWLDTLKSREIKHDEEIKLSCQSEGFEHNNPLSVLWKLEYHGLPPTDSYEDSIIIADGGDFVGTAAYIVRPRQPLSWLDPGPFGTLGVGGGFALGAKLCRPNATVWVVYGDGSAGYSLAEWDSLARHCAPAIAVIGNDACWSQIARDQVAFFQSKVGCQLSFTPYEVIGSAYSRSIAQVSGQLTTYNSAPVNGFLVDKAHLEQIVHIFDEVKRLSVMGIPSVINCLISASNFRDGSLSV</sequence>
<evidence type="ECO:0000256" key="9">
    <source>
        <dbReference type="ARBA" id="ARBA00048767"/>
    </source>
</evidence>
<dbReference type="EMBL" id="JALJAT010000002">
    <property type="protein sequence ID" value="KAK4472898.1"/>
    <property type="molecule type" value="Genomic_DNA"/>
</dbReference>
<dbReference type="GO" id="GO:0050660">
    <property type="term" value="F:flavin adenine dinucleotide binding"/>
    <property type="evidence" value="ECO:0007669"/>
    <property type="project" value="TreeGrafter"/>
</dbReference>
<protein>
    <recommendedName>
        <fullName evidence="4">2-hydroxyacyl-CoA lyase 2</fullName>
    </recommendedName>
    <alternativeName>
        <fullName evidence="7">IlvB-like protein</fullName>
    </alternativeName>
</protein>
<evidence type="ECO:0000313" key="12">
    <source>
        <dbReference type="EMBL" id="KAK4472898.1"/>
    </source>
</evidence>
<dbReference type="CDD" id="cd07035">
    <property type="entry name" value="TPP_PYR_POX_like"/>
    <property type="match status" value="1"/>
</dbReference>
<dbReference type="GO" id="GO:0030976">
    <property type="term" value="F:thiamine pyrophosphate binding"/>
    <property type="evidence" value="ECO:0007669"/>
    <property type="project" value="InterPro"/>
</dbReference>
<evidence type="ECO:0000256" key="1">
    <source>
        <dbReference type="ARBA" id="ARBA00001946"/>
    </source>
</evidence>
<dbReference type="InterPro" id="IPR029061">
    <property type="entry name" value="THDP-binding"/>
</dbReference>
<dbReference type="Gene3D" id="3.40.50.970">
    <property type="match status" value="2"/>
</dbReference>
<dbReference type="InterPro" id="IPR007110">
    <property type="entry name" value="Ig-like_dom"/>
</dbReference>
<evidence type="ECO:0000256" key="2">
    <source>
        <dbReference type="ARBA" id="ARBA00001964"/>
    </source>
</evidence>
<comment type="catalytic activity">
    <reaction evidence="8">
        <text>2-hydroxyoctadecanoyl-CoA = heptadecanal + formyl-CoA</text>
        <dbReference type="Rhea" id="RHEA:55196"/>
        <dbReference type="ChEBI" id="CHEBI:57376"/>
        <dbReference type="ChEBI" id="CHEBI:74116"/>
        <dbReference type="ChEBI" id="CHEBI:138631"/>
    </reaction>
    <physiologicalReaction direction="left-to-right" evidence="8">
        <dbReference type="Rhea" id="RHEA:55197"/>
    </physiologicalReaction>
</comment>
<dbReference type="AlphaFoldDB" id="A0AAE2D651"/>
<gene>
    <name evidence="12" type="ORF">MN116_002717</name>
</gene>
<reference evidence="12" key="1">
    <citation type="submission" date="2022-04" db="EMBL/GenBank/DDBJ databases">
        <authorList>
            <person name="Xu L."/>
            <person name="Lv Z."/>
        </authorList>
    </citation>
    <scope>NUCLEOTIDE SEQUENCE</scope>
    <source>
        <strain evidence="12">LV_2022a</strain>
    </source>
</reference>
<dbReference type="Pfam" id="PF00205">
    <property type="entry name" value="TPP_enzyme_M"/>
    <property type="match status" value="1"/>
</dbReference>
<name>A0AAE2D651_SCHME</name>
<evidence type="ECO:0000256" key="5">
    <source>
        <dbReference type="ARBA" id="ARBA00022723"/>
    </source>
</evidence>
<keyword evidence="6 10" id="KW-0786">Thiamine pyrophosphate</keyword>
<evidence type="ECO:0000256" key="6">
    <source>
        <dbReference type="ARBA" id="ARBA00023052"/>
    </source>
</evidence>
<evidence type="ECO:0000313" key="13">
    <source>
        <dbReference type="Proteomes" id="UP001292079"/>
    </source>
</evidence>
<dbReference type="InterPro" id="IPR012001">
    <property type="entry name" value="Thiamin_PyroP_enz_TPP-bd_dom"/>
</dbReference>
<feature type="domain" description="Ig-like" evidence="11">
    <location>
        <begin position="413"/>
        <end position="449"/>
    </location>
</feature>
<dbReference type="FunFam" id="3.40.50.970:FF:000007">
    <property type="entry name" value="Acetolactate synthase"/>
    <property type="match status" value="1"/>
</dbReference>
<dbReference type="InterPro" id="IPR000399">
    <property type="entry name" value="TPP-bd_CS"/>
</dbReference>
<organism evidence="12 13">
    <name type="scientific">Schistosoma mekongi</name>
    <name type="common">Parasitic worm</name>
    <dbReference type="NCBI Taxonomy" id="38744"/>
    <lineage>
        <taxon>Eukaryota</taxon>
        <taxon>Metazoa</taxon>
        <taxon>Spiralia</taxon>
        <taxon>Lophotrochozoa</taxon>
        <taxon>Platyhelminthes</taxon>
        <taxon>Trematoda</taxon>
        <taxon>Digenea</taxon>
        <taxon>Strigeidida</taxon>
        <taxon>Schistosomatoidea</taxon>
        <taxon>Schistosomatidae</taxon>
        <taxon>Schistosoma</taxon>
    </lineage>
</organism>
<reference evidence="12" key="2">
    <citation type="journal article" date="2023" name="Infect Dis Poverty">
        <title>Chromosome-scale genome of the human blood fluke Schistosoma mekongi and its implications for public health.</title>
        <authorList>
            <person name="Zhou M."/>
            <person name="Xu L."/>
            <person name="Xu D."/>
            <person name="Chen W."/>
            <person name="Khan J."/>
            <person name="Hu Y."/>
            <person name="Huang H."/>
            <person name="Wei H."/>
            <person name="Zhang Y."/>
            <person name="Chusongsang P."/>
            <person name="Tanasarnprasert K."/>
            <person name="Hu X."/>
            <person name="Limpanont Y."/>
            <person name="Lv Z."/>
        </authorList>
    </citation>
    <scope>NUCLEOTIDE SEQUENCE</scope>
    <source>
        <strain evidence="12">LV_2022a</strain>
    </source>
</reference>
<dbReference type="Pfam" id="PF02775">
    <property type="entry name" value="TPP_enzyme_C"/>
    <property type="match status" value="1"/>
</dbReference>
<dbReference type="GO" id="GO:0003984">
    <property type="term" value="F:acetolactate synthase activity"/>
    <property type="evidence" value="ECO:0007669"/>
    <property type="project" value="TreeGrafter"/>
</dbReference>
<dbReference type="GO" id="GO:0009099">
    <property type="term" value="P:L-valine biosynthetic process"/>
    <property type="evidence" value="ECO:0007669"/>
    <property type="project" value="TreeGrafter"/>
</dbReference>
<dbReference type="InterPro" id="IPR011766">
    <property type="entry name" value="TPP_enzyme_TPP-bd"/>
</dbReference>
<dbReference type="InterPro" id="IPR045229">
    <property type="entry name" value="TPP_enz"/>
</dbReference>
<proteinExistence type="inferred from homology"/>
<dbReference type="PROSITE" id="PS50835">
    <property type="entry name" value="IG_LIKE"/>
    <property type="match status" value="1"/>
</dbReference>
<comment type="cofactor">
    <cofactor evidence="1">
        <name>Mg(2+)</name>
        <dbReference type="ChEBI" id="CHEBI:18420"/>
    </cofactor>
</comment>
<dbReference type="InterPro" id="IPR029035">
    <property type="entry name" value="DHS-like_NAD/FAD-binding_dom"/>
</dbReference>
<dbReference type="Pfam" id="PF02776">
    <property type="entry name" value="TPP_enzyme_N"/>
    <property type="match status" value="1"/>
</dbReference>
<comment type="cofactor">
    <cofactor evidence="2">
        <name>thiamine diphosphate</name>
        <dbReference type="ChEBI" id="CHEBI:58937"/>
    </cofactor>
</comment>
<keyword evidence="5" id="KW-0479">Metal-binding</keyword>
<dbReference type="InterPro" id="IPR012000">
    <property type="entry name" value="Thiamin_PyroP_enz_cen_dom"/>
</dbReference>
<dbReference type="SUPFAM" id="SSF52518">
    <property type="entry name" value="Thiamin diphosphate-binding fold (THDP-binding)"/>
    <property type="match status" value="2"/>
</dbReference>
<dbReference type="Proteomes" id="UP001292079">
    <property type="component" value="Unassembled WGS sequence"/>
</dbReference>
<dbReference type="GO" id="GO:0000287">
    <property type="term" value="F:magnesium ion binding"/>
    <property type="evidence" value="ECO:0007669"/>
    <property type="project" value="InterPro"/>
</dbReference>
<evidence type="ECO:0000256" key="8">
    <source>
        <dbReference type="ARBA" id="ARBA00048738"/>
    </source>
</evidence>
<accession>A0AAE2D651</accession>
<comment type="catalytic activity">
    <reaction evidence="9">
        <text>(2R)-hydroxyhexadecanoyl-CoA = pentadecanal + formyl-CoA</text>
        <dbReference type="Rhea" id="RHEA:55212"/>
        <dbReference type="ChEBI" id="CHEBI:17302"/>
        <dbReference type="ChEBI" id="CHEBI:57376"/>
        <dbReference type="ChEBI" id="CHEBI:138654"/>
    </reaction>
    <physiologicalReaction direction="left-to-right" evidence="9">
        <dbReference type="Rhea" id="RHEA:55213"/>
    </physiologicalReaction>
</comment>
<dbReference type="PROSITE" id="PS00187">
    <property type="entry name" value="TPP_ENZYMES"/>
    <property type="match status" value="1"/>
</dbReference>
<evidence type="ECO:0000256" key="4">
    <source>
        <dbReference type="ARBA" id="ARBA00018936"/>
    </source>
</evidence>
<dbReference type="PANTHER" id="PTHR18968:SF166">
    <property type="entry name" value="2-HYDROXYACYL-COA LYASE 2"/>
    <property type="match status" value="1"/>
</dbReference>
<evidence type="ECO:0000256" key="3">
    <source>
        <dbReference type="ARBA" id="ARBA00007812"/>
    </source>
</evidence>
<dbReference type="Gene3D" id="3.40.50.1220">
    <property type="entry name" value="TPP-binding domain"/>
    <property type="match status" value="1"/>
</dbReference>
<dbReference type="SUPFAM" id="SSF52467">
    <property type="entry name" value="DHS-like NAD/FAD-binding domain"/>
    <property type="match status" value="1"/>
</dbReference>
<evidence type="ECO:0000256" key="7">
    <source>
        <dbReference type="ARBA" id="ARBA00030510"/>
    </source>
</evidence>
<dbReference type="GO" id="GO:0009097">
    <property type="term" value="P:isoleucine biosynthetic process"/>
    <property type="evidence" value="ECO:0007669"/>
    <property type="project" value="TreeGrafter"/>
</dbReference>
<comment type="caution">
    <text evidence="12">The sequence shown here is derived from an EMBL/GenBank/DDBJ whole genome shotgun (WGS) entry which is preliminary data.</text>
</comment>
<evidence type="ECO:0000259" key="11">
    <source>
        <dbReference type="PROSITE" id="PS50835"/>
    </source>
</evidence>
<dbReference type="PANTHER" id="PTHR18968">
    <property type="entry name" value="THIAMINE PYROPHOSPHATE ENZYMES"/>
    <property type="match status" value="1"/>
</dbReference>